<accession>A0ABQ3PJG0</accession>
<proteinExistence type="predicted"/>
<protein>
    <submittedName>
        <fullName evidence="2">Uncharacterized protein</fullName>
    </submittedName>
</protein>
<evidence type="ECO:0000256" key="1">
    <source>
        <dbReference type="SAM" id="MobiDB-lite"/>
    </source>
</evidence>
<dbReference type="EMBL" id="BNDW01000068">
    <property type="protein sequence ID" value="GHI25160.1"/>
    <property type="molecule type" value="Genomic_DNA"/>
</dbReference>
<name>A0ABQ3PJG0_9ACTN</name>
<sequence>MRVEQRVQVRILNAQRLYSYAWWFDPTAGELPLQIGDKVELPPNQVQEEGSSGTVVAVGTSYKGELKSIVRLLWKDGEGPDSSSGWTLVETGPPDAPDGGLALRRKDAGDMWLGFGEGDYS</sequence>
<comment type="caution">
    <text evidence="2">The sequence shown here is derived from an EMBL/GenBank/DDBJ whole genome shotgun (WGS) entry which is preliminary data.</text>
</comment>
<reference evidence="2" key="1">
    <citation type="submission" date="2024-05" db="EMBL/GenBank/DDBJ databases">
        <title>Whole genome shotgun sequence of Streptomyces hydrogenans NBRC 13475.</title>
        <authorList>
            <person name="Komaki H."/>
            <person name="Tamura T."/>
        </authorList>
    </citation>
    <scope>NUCLEOTIDE SEQUENCE</scope>
    <source>
        <strain evidence="2">NBRC 13475</strain>
    </source>
</reference>
<dbReference type="RefSeq" id="WP_190221410.1">
    <property type="nucleotide sequence ID" value="NZ_BNBS01000001.1"/>
</dbReference>
<evidence type="ECO:0000313" key="3">
    <source>
        <dbReference type="Proteomes" id="UP001052739"/>
    </source>
</evidence>
<dbReference type="Proteomes" id="UP001052739">
    <property type="component" value="Unassembled WGS sequence"/>
</dbReference>
<keyword evidence="3" id="KW-1185">Reference proteome</keyword>
<organism evidence="2 3">
    <name type="scientific">Streptomyces hydrogenans</name>
    <dbReference type="NCBI Taxonomy" id="1873719"/>
    <lineage>
        <taxon>Bacteria</taxon>
        <taxon>Bacillati</taxon>
        <taxon>Actinomycetota</taxon>
        <taxon>Actinomycetes</taxon>
        <taxon>Kitasatosporales</taxon>
        <taxon>Streptomycetaceae</taxon>
        <taxon>Streptomyces</taxon>
    </lineage>
</organism>
<gene>
    <name evidence="2" type="ORF">Shyd_65310</name>
</gene>
<feature type="region of interest" description="Disordered" evidence="1">
    <location>
        <begin position="80"/>
        <end position="101"/>
    </location>
</feature>
<evidence type="ECO:0000313" key="2">
    <source>
        <dbReference type="EMBL" id="GHI25160.1"/>
    </source>
</evidence>